<dbReference type="AlphaFoldDB" id="A0A8H6MFQ3"/>
<reference evidence="1 2" key="1">
    <citation type="submission" date="2020-07" db="EMBL/GenBank/DDBJ databases">
        <title>Comparative genomics of pyrophilous fungi reveals a link between fire events and developmental genes.</title>
        <authorList>
            <consortium name="DOE Joint Genome Institute"/>
            <person name="Steindorff A.S."/>
            <person name="Carver A."/>
            <person name="Calhoun S."/>
            <person name="Stillman K."/>
            <person name="Liu H."/>
            <person name="Lipzen A."/>
            <person name="Pangilinan J."/>
            <person name="Labutti K."/>
            <person name="Bruns T.D."/>
            <person name="Grigoriev I.V."/>
        </authorList>
    </citation>
    <scope>NUCLEOTIDE SEQUENCE [LARGE SCALE GENOMIC DNA]</scope>
    <source>
        <strain evidence="1 2">CBS 144469</strain>
    </source>
</reference>
<protein>
    <submittedName>
        <fullName evidence="1">Uncharacterized protein</fullName>
    </submittedName>
</protein>
<evidence type="ECO:0000313" key="2">
    <source>
        <dbReference type="Proteomes" id="UP000521943"/>
    </source>
</evidence>
<dbReference type="Proteomes" id="UP000521943">
    <property type="component" value="Unassembled WGS sequence"/>
</dbReference>
<keyword evidence="2" id="KW-1185">Reference proteome</keyword>
<dbReference type="EMBL" id="JACGCI010000007">
    <property type="protein sequence ID" value="KAF6762542.1"/>
    <property type="molecule type" value="Genomic_DNA"/>
</dbReference>
<proteinExistence type="predicted"/>
<organism evidence="1 2">
    <name type="scientific">Ephemerocybe angulata</name>
    <dbReference type="NCBI Taxonomy" id="980116"/>
    <lineage>
        <taxon>Eukaryota</taxon>
        <taxon>Fungi</taxon>
        <taxon>Dikarya</taxon>
        <taxon>Basidiomycota</taxon>
        <taxon>Agaricomycotina</taxon>
        <taxon>Agaricomycetes</taxon>
        <taxon>Agaricomycetidae</taxon>
        <taxon>Agaricales</taxon>
        <taxon>Agaricineae</taxon>
        <taxon>Psathyrellaceae</taxon>
        <taxon>Ephemerocybe</taxon>
    </lineage>
</organism>
<gene>
    <name evidence="1" type="ORF">DFP72DRAFT_841683</name>
</gene>
<accession>A0A8H6MFQ3</accession>
<sequence>MRSNLPACLISAWEVGGTIFVHYQHKRWASCLLALVSLVYDGEMSSPSVRLGVGFARAFEHVLDRDAVSSDDDSEEDDLSPRSSSCSLLVEDWIFATHANNIGLDDEDMEGDNGLAHLDFVLVDGSAEVTQCFPEDVDASSSNGMSSNGSEREYADNCTRLSIPATEKPAHHLGSAVLRTKDPSSTTMVVEVSLPRERHLSGCYLQGQSCRARKATLHSAVGWILKIVSHQVTGGVIWEGTSRSTPSLGKFATYLGLILLDIPAWSYFTEVLVELAKRLSGHSSQSVPKRGRSQGGSNLSHHQKLPMVCDSQAHLQYHPPYPARRLLLIPLGKLREAVLLRFRHEVELVSIASIYRPDPLSSASLLRFPASGPLLYLLPYEWMMYAL</sequence>
<evidence type="ECO:0000313" key="1">
    <source>
        <dbReference type="EMBL" id="KAF6762542.1"/>
    </source>
</evidence>
<comment type="caution">
    <text evidence="1">The sequence shown here is derived from an EMBL/GenBank/DDBJ whole genome shotgun (WGS) entry which is preliminary data.</text>
</comment>
<name>A0A8H6MFQ3_9AGAR</name>